<reference evidence="1 2" key="1">
    <citation type="journal article" date="2024" name="Plant Biotechnol. J.">
        <title>Genome and CRISPR/Cas9 system of a widespread forest tree (Populus alba) in the world.</title>
        <authorList>
            <person name="Liu Y.J."/>
            <person name="Jiang P.F."/>
            <person name="Han X.M."/>
            <person name="Li X.Y."/>
            <person name="Wang H.M."/>
            <person name="Wang Y.J."/>
            <person name="Wang X.X."/>
            <person name="Zeng Q.Y."/>
        </authorList>
    </citation>
    <scope>NUCLEOTIDE SEQUENCE [LARGE SCALE GENOMIC DNA]</scope>
    <source>
        <strain evidence="2">cv. PAL-ZL1</strain>
    </source>
</reference>
<organism evidence="1 2">
    <name type="scientific">Populus alba</name>
    <name type="common">White poplar</name>
    <dbReference type="NCBI Taxonomy" id="43335"/>
    <lineage>
        <taxon>Eukaryota</taxon>
        <taxon>Viridiplantae</taxon>
        <taxon>Streptophyta</taxon>
        <taxon>Embryophyta</taxon>
        <taxon>Tracheophyta</taxon>
        <taxon>Spermatophyta</taxon>
        <taxon>Magnoliopsida</taxon>
        <taxon>eudicotyledons</taxon>
        <taxon>Gunneridae</taxon>
        <taxon>Pentapetalae</taxon>
        <taxon>rosids</taxon>
        <taxon>fabids</taxon>
        <taxon>Malpighiales</taxon>
        <taxon>Salicaceae</taxon>
        <taxon>Saliceae</taxon>
        <taxon>Populus</taxon>
    </lineage>
</organism>
<protein>
    <submittedName>
        <fullName evidence="1">Uncharacterized protein</fullName>
    </submittedName>
</protein>
<evidence type="ECO:0000313" key="2">
    <source>
        <dbReference type="Proteomes" id="UP000309997"/>
    </source>
</evidence>
<proteinExistence type="predicted"/>
<accession>A0ACC4AQJ1</accession>
<evidence type="ECO:0000313" key="1">
    <source>
        <dbReference type="EMBL" id="KAL3568512.1"/>
    </source>
</evidence>
<name>A0ACC4AQJ1_POPAL</name>
<dbReference type="Proteomes" id="UP000309997">
    <property type="component" value="Unassembled WGS sequence"/>
</dbReference>
<keyword evidence="2" id="KW-1185">Reference proteome</keyword>
<gene>
    <name evidence="1" type="ORF">D5086_031163</name>
</gene>
<comment type="caution">
    <text evidence="1">The sequence shown here is derived from an EMBL/GenBank/DDBJ whole genome shotgun (WGS) entry which is preliminary data.</text>
</comment>
<sequence>MDSLCKAPARVWQTGFGCIKRQRNGLEETVTFESCSFINISHGKEDLVEQQSFKNTFETAAVADILGMNFEVYIQSVLLVLLEINGTKEKVSVGIISPYQAQVHVIQEKIGKFISNSDRDFSASVGTVDSFQGGEEDFIFISTIRSNEKGSVGFVSNLQRANVALARPSGKQVPVLISLQIKSEMMTLTWALSLDIRKRSKLSEEMLYMEEDTIPSNDDVSIMLKRMRVWHRLI</sequence>
<dbReference type="EMBL" id="RCHU02000017">
    <property type="protein sequence ID" value="KAL3568512.1"/>
    <property type="molecule type" value="Genomic_DNA"/>
</dbReference>